<dbReference type="KEGG" id="kqi:F1D05_22010"/>
<dbReference type="PROSITE" id="PS50943">
    <property type="entry name" value="HTH_CROC1"/>
    <property type="match status" value="1"/>
</dbReference>
<feature type="domain" description="HTH cro/C1-type" evidence="1">
    <location>
        <begin position="10"/>
        <end position="61"/>
    </location>
</feature>
<sequence length="416" mass="45604">MTVRSRRYCALRLSRGMSLRELGRQITYDYSHLSRIESGKSVPSAGVAEKVDDLFGAEGYLTRLASAERAALELHSRNSEERDDVDRRSFLGAATGVAASAGLDGLENVRRVLADGHMRGPEEWESIVRDYGHLYHVAAPSVMLPAISADLALLGKQINVPCDANAQRQLSRTAAHLCALMAQVLANSGDLVAAPRWWRTARQTADASGSKQVQVWVRGRDAMRALYERRSLPDALRSAREAVQISLPGTVERACALAAYAEVAGRLHLQPQAVSALHQLADVQAALPRDVVREEASQFGWPESRTTFTELYVYTFLGDAKNALRVADAALAGLPPELTRRRGQVELQRATAIVQDGSVDEGVQHAFSVLAGLPKEQRINVVTDLAWDTYRAVPAVDQIKPAAREFRQFLQMETTA</sequence>
<name>A0A7G6X1I3_9ACTN</name>
<proteinExistence type="predicted"/>
<evidence type="ECO:0000313" key="3">
    <source>
        <dbReference type="Proteomes" id="UP000515563"/>
    </source>
</evidence>
<gene>
    <name evidence="2" type="ORF">F1D05_22010</name>
</gene>
<organism evidence="2 3">
    <name type="scientific">Kribbella qitaiheensis</name>
    <dbReference type="NCBI Taxonomy" id="1544730"/>
    <lineage>
        <taxon>Bacteria</taxon>
        <taxon>Bacillati</taxon>
        <taxon>Actinomycetota</taxon>
        <taxon>Actinomycetes</taxon>
        <taxon>Propionibacteriales</taxon>
        <taxon>Kribbellaceae</taxon>
        <taxon>Kribbella</taxon>
    </lineage>
</organism>
<accession>A0A7G6X1I3</accession>
<dbReference type="InterPro" id="IPR010982">
    <property type="entry name" value="Lambda_DNA-bd_dom_sf"/>
</dbReference>
<dbReference type="GO" id="GO:0003677">
    <property type="term" value="F:DNA binding"/>
    <property type="evidence" value="ECO:0007669"/>
    <property type="project" value="InterPro"/>
</dbReference>
<dbReference type="CDD" id="cd00093">
    <property type="entry name" value="HTH_XRE"/>
    <property type="match status" value="1"/>
</dbReference>
<evidence type="ECO:0000313" key="2">
    <source>
        <dbReference type="EMBL" id="QNE20098.1"/>
    </source>
</evidence>
<dbReference type="InterPro" id="IPR001387">
    <property type="entry name" value="Cro/C1-type_HTH"/>
</dbReference>
<dbReference type="Proteomes" id="UP000515563">
    <property type="component" value="Chromosome"/>
</dbReference>
<dbReference type="Gene3D" id="1.10.260.40">
    <property type="entry name" value="lambda repressor-like DNA-binding domains"/>
    <property type="match status" value="1"/>
</dbReference>
<dbReference type="SUPFAM" id="SSF47413">
    <property type="entry name" value="lambda repressor-like DNA-binding domains"/>
    <property type="match status" value="1"/>
</dbReference>
<evidence type="ECO:0000259" key="1">
    <source>
        <dbReference type="PROSITE" id="PS50943"/>
    </source>
</evidence>
<reference evidence="2 3" key="2">
    <citation type="journal article" date="2020" name="Microbiol. Resour. Announc.">
        <title>Antarctic desert soil bacteria exhibit high novel natural product potential, evaluated through long-read genome sequencing and comparative genomics.</title>
        <authorList>
            <person name="Benaud N."/>
            <person name="Edwards R.J."/>
            <person name="Amos T.G."/>
            <person name="D'Agostino P.M."/>
            <person name="Gutierrez-Chavez C."/>
            <person name="Montgomery K."/>
            <person name="Nicetic I."/>
            <person name="Ferrari B.C."/>
        </authorList>
    </citation>
    <scope>NUCLEOTIDE SEQUENCE [LARGE SCALE GENOMIC DNA]</scope>
    <source>
        <strain evidence="2 3">SPB151</strain>
    </source>
</reference>
<dbReference type="AlphaFoldDB" id="A0A7G6X1I3"/>
<reference evidence="3" key="1">
    <citation type="submission" date="2019-09" db="EMBL/GenBank/DDBJ databases">
        <title>Antimicrobial potential of Antarctic Bacteria.</title>
        <authorList>
            <person name="Benaud N."/>
            <person name="Edwards R.J."/>
            <person name="Ferrari B.C."/>
        </authorList>
    </citation>
    <scope>NUCLEOTIDE SEQUENCE [LARGE SCALE GENOMIC DNA]</scope>
    <source>
        <strain evidence="3">SPB151</strain>
    </source>
</reference>
<keyword evidence="3" id="KW-1185">Reference proteome</keyword>
<dbReference type="Pfam" id="PF13560">
    <property type="entry name" value="HTH_31"/>
    <property type="match status" value="1"/>
</dbReference>
<protein>
    <submittedName>
        <fullName evidence="2">Helix-turn-helix transcriptional regulator</fullName>
    </submittedName>
</protein>
<dbReference type="SMART" id="SM00530">
    <property type="entry name" value="HTH_XRE"/>
    <property type="match status" value="1"/>
</dbReference>
<dbReference type="RefSeq" id="WP_185442070.1">
    <property type="nucleotide sequence ID" value="NZ_CP043661.1"/>
</dbReference>
<dbReference type="EMBL" id="CP043661">
    <property type="protein sequence ID" value="QNE20098.1"/>
    <property type="molecule type" value="Genomic_DNA"/>
</dbReference>